<proteinExistence type="predicted"/>
<name>A0ABY0CNK8_9DELT</name>
<gene>
    <name evidence="1" type="ORF">EA187_20055</name>
</gene>
<keyword evidence="2" id="KW-1185">Reference proteome</keyword>
<accession>A0ABY0CNK8</accession>
<sequence>MQLSQRFMPPAPTCQNVCSHEVGSMMSTPRKLALIALLLLSLSGCASATGDFGLLYTGVSVPGPVTDNEVGLKTGKSCVTHILFIPLSRSDKPPMATAAEDGEIVHIGTVNHSTMNVLGLFRRSCTVVTGE</sequence>
<dbReference type="Proteomes" id="UP000282926">
    <property type="component" value="Unassembled WGS sequence"/>
</dbReference>
<dbReference type="EMBL" id="SADD01000027">
    <property type="protein sequence ID" value="RVU40405.1"/>
    <property type="molecule type" value="Genomic_DNA"/>
</dbReference>
<evidence type="ECO:0000313" key="2">
    <source>
        <dbReference type="Proteomes" id="UP000282926"/>
    </source>
</evidence>
<protein>
    <recommendedName>
        <fullName evidence="3">TRL-like protein family</fullName>
    </recommendedName>
</protein>
<evidence type="ECO:0000313" key="1">
    <source>
        <dbReference type="EMBL" id="RVU40405.1"/>
    </source>
</evidence>
<reference evidence="1 2" key="1">
    <citation type="submission" date="2019-01" db="EMBL/GenBank/DDBJ databases">
        <title>Lujinxingia litoralis gen. nov., sp. nov. and Lujinxingia sediminis gen. nov., sp. nov., new members in the order Bradymonadales, isolated from coastal sediment.</title>
        <authorList>
            <person name="Li C.-M."/>
        </authorList>
    </citation>
    <scope>NUCLEOTIDE SEQUENCE [LARGE SCALE GENOMIC DNA]</scope>
    <source>
        <strain evidence="1 2">SEH01</strain>
    </source>
</reference>
<comment type="caution">
    <text evidence="1">The sequence shown here is derived from an EMBL/GenBank/DDBJ whole genome shotgun (WGS) entry which is preliminary data.</text>
</comment>
<dbReference type="InterPro" id="IPR025113">
    <property type="entry name" value="TRL-like"/>
</dbReference>
<dbReference type="Pfam" id="PF13146">
    <property type="entry name" value="TRL"/>
    <property type="match status" value="1"/>
</dbReference>
<evidence type="ECO:0008006" key="3">
    <source>
        <dbReference type="Google" id="ProtNLM"/>
    </source>
</evidence>
<organism evidence="1 2">
    <name type="scientific">Lujinxingia sediminis</name>
    <dbReference type="NCBI Taxonomy" id="2480984"/>
    <lineage>
        <taxon>Bacteria</taxon>
        <taxon>Deltaproteobacteria</taxon>
        <taxon>Bradymonadales</taxon>
        <taxon>Lujinxingiaceae</taxon>
        <taxon>Lujinxingia</taxon>
    </lineage>
</organism>